<sequence length="149" mass="16448">MTTEGDLEPRLSARLTYLLKRALVALEDLHAEHLAPIGVNGRELAVLLLLDGHNPESQQQVAGRLRVDRTTMVALLDGLEAKGLVARHADAGDRRRNVVELTGDGRTALVRAVRASDEAERQLLAEFDDDESAQLRTLLTRLIQDRSKP</sequence>
<evidence type="ECO:0000256" key="3">
    <source>
        <dbReference type="ARBA" id="ARBA00023163"/>
    </source>
</evidence>
<comment type="caution">
    <text evidence="5">The sequence shown here is derived from an EMBL/GenBank/DDBJ whole genome shotgun (WGS) entry which is preliminary data.</text>
</comment>
<evidence type="ECO:0000313" key="6">
    <source>
        <dbReference type="Proteomes" id="UP000597656"/>
    </source>
</evidence>
<dbReference type="InterPro" id="IPR000835">
    <property type="entry name" value="HTH_MarR-typ"/>
</dbReference>
<dbReference type="PANTHER" id="PTHR42756">
    <property type="entry name" value="TRANSCRIPTIONAL REGULATOR, MARR"/>
    <property type="match status" value="1"/>
</dbReference>
<evidence type="ECO:0000256" key="1">
    <source>
        <dbReference type="ARBA" id="ARBA00023015"/>
    </source>
</evidence>
<evidence type="ECO:0000256" key="2">
    <source>
        <dbReference type="ARBA" id="ARBA00023125"/>
    </source>
</evidence>
<dbReference type="EMBL" id="BMNC01000004">
    <property type="protein sequence ID" value="GGM93833.1"/>
    <property type="molecule type" value="Genomic_DNA"/>
</dbReference>
<keyword evidence="3" id="KW-0804">Transcription</keyword>
<feature type="domain" description="HTH marR-type" evidence="4">
    <location>
        <begin position="12"/>
        <end position="144"/>
    </location>
</feature>
<keyword evidence="1" id="KW-0805">Transcription regulation</keyword>
<dbReference type="InterPro" id="IPR036390">
    <property type="entry name" value="WH_DNA-bd_sf"/>
</dbReference>
<dbReference type="PRINTS" id="PR00598">
    <property type="entry name" value="HTHMARR"/>
</dbReference>
<dbReference type="Gene3D" id="1.10.10.10">
    <property type="entry name" value="Winged helix-like DNA-binding domain superfamily/Winged helix DNA-binding domain"/>
    <property type="match status" value="1"/>
</dbReference>
<name>A0ABQ2HXN7_9PSEU</name>
<dbReference type="Pfam" id="PF12802">
    <property type="entry name" value="MarR_2"/>
    <property type="match status" value="1"/>
</dbReference>
<dbReference type="InterPro" id="IPR036388">
    <property type="entry name" value="WH-like_DNA-bd_sf"/>
</dbReference>
<evidence type="ECO:0000259" key="4">
    <source>
        <dbReference type="PROSITE" id="PS50995"/>
    </source>
</evidence>
<evidence type="ECO:0000313" key="5">
    <source>
        <dbReference type="EMBL" id="GGM93833.1"/>
    </source>
</evidence>
<dbReference type="PANTHER" id="PTHR42756:SF1">
    <property type="entry name" value="TRANSCRIPTIONAL REPRESSOR OF EMRAB OPERON"/>
    <property type="match status" value="1"/>
</dbReference>
<dbReference type="SUPFAM" id="SSF46785">
    <property type="entry name" value="Winged helix' DNA-binding domain"/>
    <property type="match status" value="1"/>
</dbReference>
<proteinExistence type="predicted"/>
<dbReference type="SMART" id="SM00347">
    <property type="entry name" value="HTH_MARR"/>
    <property type="match status" value="1"/>
</dbReference>
<keyword evidence="2" id="KW-0238">DNA-binding</keyword>
<reference evidence="6" key="1">
    <citation type="journal article" date="2019" name="Int. J. Syst. Evol. Microbiol.">
        <title>The Global Catalogue of Microorganisms (GCM) 10K type strain sequencing project: providing services to taxonomists for standard genome sequencing and annotation.</title>
        <authorList>
            <consortium name="The Broad Institute Genomics Platform"/>
            <consortium name="The Broad Institute Genome Sequencing Center for Infectious Disease"/>
            <person name="Wu L."/>
            <person name="Ma J."/>
        </authorList>
    </citation>
    <scope>NUCLEOTIDE SEQUENCE [LARGE SCALE GENOMIC DNA]</scope>
    <source>
        <strain evidence="6">CGMCC 4.7319</strain>
    </source>
</reference>
<dbReference type="Proteomes" id="UP000597656">
    <property type="component" value="Unassembled WGS sequence"/>
</dbReference>
<dbReference type="RefSeq" id="WP_189155705.1">
    <property type="nucleotide sequence ID" value="NZ_BMNC01000004.1"/>
</dbReference>
<protein>
    <submittedName>
        <fullName evidence="5">MarR family transcriptional regulator</fullName>
    </submittedName>
</protein>
<dbReference type="PROSITE" id="PS50995">
    <property type="entry name" value="HTH_MARR_2"/>
    <property type="match status" value="1"/>
</dbReference>
<organism evidence="5 6">
    <name type="scientific">Lentzea pudingi</name>
    <dbReference type="NCBI Taxonomy" id="1789439"/>
    <lineage>
        <taxon>Bacteria</taxon>
        <taxon>Bacillati</taxon>
        <taxon>Actinomycetota</taxon>
        <taxon>Actinomycetes</taxon>
        <taxon>Pseudonocardiales</taxon>
        <taxon>Pseudonocardiaceae</taxon>
        <taxon>Lentzea</taxon>
    </lineage>
</organism>
<gene>
    <name evidence="5" type="ORF">GCM10011609_34070</name>
</gene>
<keyword evidence="6" id="KW-1185">Reference proteome</keyword>
<accession>A0ABQ2HXN7</accession>